<dbReference type="EMBL" id="BSTI01000021">
    <property type="protein sequence ID" value="GLY70248.1"/>
    <property type="molecule type" value="Genomic_DNA"/>
</dbReference>
<dbReference type="GO" id="GO:0016878">
    <property type="term" value="F:acid-thiol ligase activity"/>
    <property type="evidence" value="ECO:0007669"/>
    <property type="project" value="UniProtKB-ARBA"/>
</dbReference>
<dbReference type="PROSITE" id="PS00455">
    <property type="entry name" value="AMP_BINDING"/>
    <property type="match status" value="1"/>
</dbReference>
<gene>
    <name evidence="4" type="ORF">Atai01_68670</name>
</gene>
<accession>A0A9W6R6N5</accession>
<feature type="region of interest" description="Disordered" evidence="1">
    <location>
        <begin position="495"/>
        <end position="521"/>
    </location>
</feature>
<keyword evidence="5" id="KW-1185">Reference proteome</keyword>
<dbReference type="InterPro" id="IPR000873">
    <property type="entry name" value="AMP-dep_synth/lig_dom"/>
</dbReference>
<evidence type="ECO:0000259" key="2">
    <source>
        <dbReference type="Pfam" id="PF00501"/>
    </source>
</evidence>
<dbReference type="Gene3D" id="3.30.300.30">
    <property type="match status" value="1"/>
</dbReference>
<evidence type="ECO:0000313" key="5">
    <source>
        <dbReference type="Proteomes" id="UP001165136"/>
    </source>
</evidence>
<comment type="caution">
    <text evidence="4">The sequence shown here is derived from an EMBL/GenBank/DDBJ whole genome shotgun (WGS) entry which is preliminary data.</text>
</comment>
<dbReference type="InterPro" id="IPR042099">
    <property type="entry name" value="ANL_N_sf"/>
</dbReference>
<evidence type="ECO:0000259" key="3">
    <source>
        <dbReference type="Pfam" id="PF13193"/>
    </source>
</evidence>
<name>A0A9W6R6N5_9PSEU</name>
<feature type="domain" description="AMP-dependent synthetase/ligase" evidence="2">
    <location>
        <begin position="17"/>
        <end position="369"/>
    </location>
</feature>
<evidence type="ECO:0000256" key="1">
    <source>
        <dbReference type="SAM" id="MobiDB-lite"/>
    </source>
</evidence>
<dbReference type="AlphaFoldDB" id="A0A9W6R6N5"/>
<dbReference type="Pfam" id="PF00501">
    <property type="entry name" value="AMP-binding"/>
    <property type="match status" value="1"/>
</dbReference>
<reference evidence="4" key="1">
    <citation type="submission" date="2023-03" db="EMBL/GenBank/DDBJ databases">
        <title>Amycolatopsis taiwanensis NBRC 103393.</title>
        <authorList>
            <person name="Ichikawa N."/>
            <person name="Sato H."/>
            <person name="Tonouchi N."/>
        </authorList>
    </citation>
    <scope>NUCLEOTIDE SEQUENCE</scope>
    <source>
        <strain evidence="4">NBRC 103393</strain>
    </source>
</reference>
<dbReference type="InterPro" id="IPR025110">
    <property type="entry name" value="AMP-bd_C"/>
</dbReference>
<protein>
    <submittedName>
        <fullName evidence="4">Acyl-CoA synthetase</fullName>
    </submittedName>
</protein>
<feature type="compositionally biased region" description="Basic and acidic residues" evidence="1">
    <location>
        <begin position="495"/>
        <end position="505"/>
    </location>
</feature>
<dbReference type="PANTHER" id="PTHR43767:SF1">
    <property type="entry name" value="NONRIBOSOMAL PEPTIDE SYNTHASE PES1 (EUROFUNG)-RELATED"/>
    <property type="match status" value="1"/>
</dbReference>
<dbReference type="Proteomes" id="UP001165136">
    <property type="component" value="Unassembled WGS sequence"/>
</dbReference>
<evidence type="ECO:0000313" key="4">
    <source>
        <dbReference type="EMBL" id="GLY70248.1"/>
    </source>
</evidence>
<organism evidence="4 5">
    <name type="scientific">Amycolatopsis taiwanensis</name>
    <dbReference type="NCBI Taxonomy" id="342230"/>
    <lineage>
        <taxon>Bacteria</taxon>
        <taxon>Bacillati</taxon>
        <taxon>Actinomycetota</taxon>
        <taxon>Actinomycetes</taxon>
        <taxon>Pseudonocardiales</taxon>
        <taxon>Pseudonocardiaceae</taxon>
        <taxon>Amycolatopsis</taxon>
    </lineage>
</organism>
<dbReference type="InterPro" id="IPR045851">
    <property type="entry name" value="AMP-bd_C_sf"/>
</dbReference>
<dbReference type="InterPro" id="IPR020845">
    <property type="entry name" value="AMP-binding_CS"/>
</dbReference>
<dbReference type="RefSeq" id="WP_285489521.1">
    <property type="nucleotide sequence ID" value="NZ_BSTI01000021.1"/>
</dbReference>
<dbReference type="PANTHER" id="PTHR43767">
    <property type="entry name" value="LONG-CHAIN-FATTY-ACID--COA LIGASE"/>
    <property type="match status" value="1"/>
</dbReference>
<sequence>MITAQHLLTDLGTLTAHAARTWPDGVALRFDPSGESLTFRELDRRSNAVAGHLVRRGVRGRDRVAVMLSNRPEFVLSWLAVCKLGATMVPVNAYSQPFELRYLLEDSGAAAVVTERVYLAVVDQASDLVAERAGVIVCDGEDAGAFQQSVDVGFAPVPPERAANLQYTSGTTGRPKGCVLSHGYWLRIARHLVADEPYLGPADTVLTAQPLYYLDPMWNVSAALMSGATLVVADRFHPSTFWRTVREHGVTFFYCLGAMPTLLLKTPPDAADRDHRVRAIYCSAIPTELHAELERRWGVPWSEMFGMTETGLDIRVRAAEHDELVGTGCIGLPVADREARVVDADGEVAPRGEVGELQLRGTGMMDGYHGKDEATAAAHHGSWLRTGDLVRMDQTSRIYYVGRAKDMIRRSGENISAAEVEHVICLHPKVAMAACVAVPDPIRQEEVKAYVVLDGEGGFQSVPPDELAEFCGRHLAYFKVPRYWTYRDDLPRTPSERVAKRKLDDEPATPTYDRVEQTWSP</sequence>
<feature type="domain" description="AMP-binding enzyme C-terminal" evidence="3">
    <location>
        <begin position="419"/>
        <end position="495"/>
    </location>
</feature>
<dbReference type="Pfam" id="PF13193">
    <property type="entry name" value="AMP-binding_C"/>
    <property type="match status" value="1"/>
</dbReference>
<proteinExistence type="predicted"/>
<dbReference type="SUPFAM" id="SSF56801">
    <property type="entry name" value="Acetyl-CoA synthetase-like"/>
    <property type="match status" value="1"/>
</dbReference>
<dbReference type="Gene3D" id="3.40.50.12780">
    <property type="entry name" value="N-terminal domain of ligase-like"/>
    <property type="match status" value="1"/>
</dbReference>
<dbReference type="InterPro" id="IPR050237">
    <property type="entry name" value="ATP-dep_AMP-bd_enzyme"/>
</dbReference>